<dbReference type="AlphaFoldDB" id="A0A2N6T887"/>
<accession>A0A2N6T887</accession>
<name>A0A2N6T887_9CORY</name>
<evidence type="ECO:0000256" key="1">
    <source>
        <dbReference type="SAM" id="Phobius"/>
    </source>
</evidence>
<dbReference type="EMBL" id="PNHG01000001">
    <property type="protein sequence ID" value="PMC65533.1"/>
    <property type="molecule type" value="Genomic_DNA"/>
</dbReference>
<gene>
    <name evidence="2" type="ORF">CJ203_01325</name>
</gene>
<evidence type="ECO:0000313" key="3">
    <source>
        <dbReference type="Proteomes" id="UP000235836"/>
    </source>
</evidence>
<sequence>MGLAPHQEPVAVQVPVVWGLVAQVQAHEPAELPVLPVLVVVGTVLVLLLVLAAVAETDSRSVAGYKQ</sequence>
<proteinExistence type="predicted"/>
<keyword evidence="1" id="KW-1133">Transmembrane helix</keyword>
<keyword evidence="3" id="KW-1185">Reference proteome</keyword>
<protein>
    <submittedName>
        <fullName evidence="2">Uncharacterized protein</fullName>
    </submittedName>
</protein>
<dbReference type="Proteomes" id="UP000235836">
    <property type="component" value="Unassembled WGS sequence"/>
</dbReference>
<keyword evidence="1" id="KW-0472">Membrane</keyword>
<evidence type="ECO:0000313" key="2">
    <source>
        <dbReference type="EMBL" id="PMC65533.1"/>
    </source>
</evidence>
<comment type="caution">
    <text evidence="2">The sequence shown here is derived from an EMBL/GenBank/DDBJ whole genome shotgun (WGS) entry which is preliminary data.</text>
</comment>
<organism evidence="2 3">
    <name type="scientific">Corynebacterium tuscaniense</name>
    <dbReference type="NCBI Taxonomy" id="302449"/>
    <lineage>
        <taxon>Bacteria</taxon>
        <taxon>Bacillati</taxon>
        <taxon>Actinomycetota</taxon>
        <taxon>Actinomycetes</taxon>
        <taxon>Mycobacteriales</taxon>
        <taxon>Corynebacteriaceae</taxon>
        <taxon>Corynebacterium</taxon>
    </lineage>
</organism>
<keyword evidence="1" id="KW-0812">Transmembrane</keyword>
<feature type="transmembrane region" description="Helical" evidence="1">
    <location>
        <begin position="34"/>
        <end position="55"/>
    </location>
</feature>
<reference evidence="2 3" key="1">
    <citation type="submission" date="2017-09" db="EMBL/GenBank/DDBJ databases">
        <title>Bacterial strain isolated from the female urinary microbiota.</title>
        <authorList>
            <person name="Thomas-White K."/>
            <person name="Kumar N."/>
            <person name="Forster S."/>
            <person name="Putonti C."/>
            <person name="Lawley T."/>
            <person name="Wolfe A.J."/>
        </authorList>
    </citation>
    <scope>NUCLEOTIDE SEQUENCE [LARGE SCALE GENOMIC DNA]</scope>
    <source>
        <strain evidence="2 3">UMB0792</strain>
    </source>
</reference>